<dbReference type="PANTHER" id="PTHR23504">
    <property type="entry name" value="MAJOR FACILITATOR SUPERFAMILY DOMAIN-CONTAINING PROTEIN 10"/>
    <property type="match status" value="1"/>
</dbReference>
<keyword evidence="5 6" id="KW-0472">Membrane</keyword>
<dbReference type="PANTHER" id="PTHR23504:SF115">
    <property type="entry name" value="MULTIDRUG RESISTANCE PROTEIN 2"/>
    <property type="match status" value="1"/>
</dbReference>
<feature type="transmembrane region" description="Helical" evidence="6">
    <location>
        <begin position="37"/>
        <end position="57"/>
    </location>
</feature>
<dbReference type="InterPro" id="IPR001958">
    <property type="entry name" value="Tet-R_TetA/multi-R_MdtG-like"/>
</dbReference>
<sequence>MSIKVFLQSDCGKLFQVHEIVKRGGVLLVEKQQSNNLALYVLMFNMFIAMAGIGLIIPIMPKFLGTFGAAGQVLGFLIAIFSFAQFIFSPISGSLSDRHGRKKIIIFGLIIYGLAQLAFSMSTHLWMLFVARFFSGLGAAFIVPPMMAFVADITTLERRGRGMGLLGASMSLGFMIGPGIGGFLSNISLFFPFYFAAGAAIFAALLSIFILPNPAPSISDDKLQNRKENLFEQLYRSTKTPYFVMLIIMFVFSFGLANYQATISLYVDQKYGYTPPQIAILITVGGFVGVIVQTFVINPLFKRYGEMRVILVNLIIAGFSMSAVLLVDLFWTILLVATIFSTATSLLRPAVNTLVSKLAGEEQGFAAGMMNAYMSLGNMVGPALAGSIFDFNISLPFLVGTFILLICFGITGFWANKNKTLLASTRTT</sequence>
<feature type="transmembrane region" description="Helical" evidence="6">
    <location>
        <begin position="104"/>
        <end position="127"/>
    </location>
</feature>
<feature type="transmembrane region" description="Helical" evidence="6">
    <location>
        <begin position="278"/>
        <end position="297"/>
    </location>
</feature>
<feature type="domain" description="Major facilitator superfamily (MFS) profile" evidence="7">
    <location>
        <begin position="38"/>
        <end position="419"/>
    </location>
</feature>
<feature type="transmembrane region" description="Helical" evidence="6">
    <location>
        <begin position="163"/>
        <end position="184"/>
    </location>
</feature>
<keyword evidence="9" id="KW-1185">Reference proteome</keyword>
<dbReference type="EMBL" id="JAROCC010000017">
    <property type="protein sequence ID" value="MDN4608958.1"/>
    <property type="molecule type" value="Genomic_DNA"/>
</dbReference>
<feature type="transmembrane region" description="Helical" evidence="6">
    <location>
        <begin position="309"/>
        <end position="327"/>
    </location>
</feature>
<keyword evidence="4 6" id="KW-1133">Transmembrane helix</keyword>
<comment type="subcellular location">
    <subcellularLocation>
        <location evidence="1">Cell membrane</location>
        <topology evidence="1">Multi-pass membrane protein</topology>
    </subcellularLocation>
</comment>
<name>A0ABT8JUW3_9BACL</name>
<accession>A0ABT8JUW3</accession>
<comment type="caution">
    <text evidence="8">The sequence shown here is derived from an EMBL/GenBank/DDBJ whole genome shotgun (WGS) entry which is preliminary data.</text>
</comment>
<feature type="transmembrane region" description="Helical" evidence="6">
    <location>
        <begin position="63"/>
        <end position="84"/>
    </location>
</feature>
<dbReference type="CDD" id="cd17325">
    <property type="entry name" value="MFS_MdtG_SLC18_like"/>
    <property type="match status" value="1"/>
</dbReference>
<gene>
    <name evidence="8" type="ORF">P5G49_15965</name>
</gene>
<dbReference type="Pfam" id="PF07690">
    <property type="entry name" value="MFS_1"/>
    <property type="match status" value="1"/>
</dbReference>
<evidence type="ECO:0000256" key="3">
    <source>
        <dbReference type="ARBA" id="ARBA00022692"/>
    </source>
</evidence>
<evidence type="ECO:0000256" key="1">
    <source>
        <dbReference type="ARBA" id="ARBA00004651"/>
    </source>
</evidence>
<dbReference type="InterPro" id="IPR036259">
    <property type="entry name" value="MFS_trans_sf"/>
</dbReference>
<keyword evidence="2" id="KW-0813">Transport</keyword>
<protein>
    <submittedName>
        <fullName evidence="8">MFS transporter</fullName>
    </submittedName>
</protein>
<dbReference type="PROSITE" id="PS50850">
    <property type="entry name" value="MFS"/>
    <property type="match status" value="1"/>
</dbReference>
<dbReference type="Gene3D" id="1.20.1250.20">
    <property type="entry name" value="MFS general substrate transporter like domains"/>
    <property type="match status" value="1"/>
</dbReference>
<evidence type="ECO:0000259" key="7">
    <source>
        <dbReference type="PROSITE" id="PS50850"/>
    </source>
</evidence>
<feature type="transmembrane region" description="Helical" evidence="6">
    <location>
        <begin position="190"/>
        <end position="211"/>
    </location>
</feature>
<evidence type="ECO:0000313" key="8">
    <source>
        <dbReference type="EMBL" id="MDN4608958.1"/>
    </source>
</evidence>
<dbReference type="Proteomes" id="UP001175097">
    <property type="component" value="Unassembled WGS sequence"/>
</dbReference>
<organism evidence="8 9">
    <name type="scientific">Sporosarcina highlanderae</name>
    <dbReference type="NCBI Taxonomy" id="3035916"/>
    <lineage>
        <taxon>Bacteria</taxon>
        <taxon>Bacillati</taxon>
        <taxon>Bacillota</taxon>
        <taxon>Bacilli</taxon>
        <taxon>Bacillales</taxon>
        <taxon>Caryophanaceae</taxon>
        <taxon>Sporosarcina</taxon>
    </lineage>
</organism>
<dbReference type="PRINTS" id="PR01035">
    <property type="entry name" value="TCRTETA"/>
</dbReference>
<evidence type="ECO:0000256" key="6">
    <source>
        <dbReference type="SAM" id="Phobius"/>
    </source>
</evidence>
<dbReference type="InterPro" id="IPR020846">
    <property type="entry name" value="MFS_dom"/>
</dbReference>
<proteinExistence type="predicted"/>
<dbReference type="SUPFAM" id="SSF103473">
    <property type="entry name" value="MFS general substrate transporter"/>
    <property type="match status" value="1"/>
</dbReference>
<evidence type="ECO:0000256" key="4">
    <source>
        <dbReference type="ARBA" id="ARBA00022989"/>
    </source>
</evidence>
<evidence type="ECO:0000256" key="2">
    <source>
        <dbReference type="ARBA" id="ARBA00022448"/>
    </source>
</evidence>
<feature type="transmembrane region" description="Helical" evidence="6">
    <location>
        <begin position="242"/>
        <end position="266"/>
    </location>
</feature>
<reference evidence="8" key="1">
    <citation type="submission" date="2023-03" db="EMBL/GenBank/DDBJ databases">
        <title>MT1 and MT2 Draft Genomes of Novel Species.</title>
        <authorList>
            <person name="Venkateswaran K."/>
        </authorList>
    </citation>
    <scope>NUCLEOTIDE SEQUENCE</scope>
    <source>
        <strain evidence="8">F6_3S_P_2</strain>
    </source>
</reference>
<feature type="transmembrane region" description="Helical" evidence="6">
    <location>
        <begin position="395"/>
        <end position="416"/>
    </location>
</feature>
<feature type="transmembrane region" description="Helical" evidence="6">
    <location>
        <begin position="133"/>
        <end position="151"/>
    </location>
</feature>
<dbReference type="InterPro" id="IPR011701">
    <property type="entry name" value="MFS"/>
</dbReference>
<keyword evidence="3 6" id="KW-0812">Transmembrane</keyword>
<evidence type="ECO:0000256" key="5">
    <source>
        <dbReference type="ARBA" id="ARBA00023136"/>
    </source>
</evidence>
<evidence type="ECO:0000313" key="9">
    <source>
        <dbReference type="Proteomes" id="UP001175097"/>
    </source>
</evidence>